<feature type="non-terminal residue" evidence="1">
    <location>
        <position position="1"/>
    </location>
</feature>
<sequence>LYARMTQREEPKALTPGGIPGSGVGMVLDHVSSNVLSGLIETLAGPPYGGHADLPVLASQLQLETDEILHLGETLQLLRFAQVSEGDVVLTEAGVRFAHLDTDTRKKLFAEHLINYVPVIGLIRRVLDERPSHMAPAARFRN</sequence>
<reference evidence="1 2" key="1">
    <citation type="submission" date="2019-12" db="EMBL/GenBank/DDBJ databases">
        <title>Comparative genomics gives insights into the taxonomy of the Azoarcus-Aromatoleum group and reveals separate origins of nif in the plant-associated Azoarcus and non-plant-associated Aromatoleum sub-groups.</title>
        <authorList>
            <person name="Lafos M."/>
            <person name="Maluk M."/>
            <person name="Batista M."/>
            <person name="Junghare M."/>
            <person name="Carmona M."/>
            <person name="Faoro H."/>
            <person name="Cruz L.M."/>
            <person name="Battistoni F."/>
            <person name="De Souza E."/>
            <person name="Pedrosa F."/>
            <person name="Chen W.-M."/>
            <person name="Poole P.S."/>
            <person name="Dixon R.A."/>
            <person name="James E.K."/>
        </authorList>
    </citation>
    <scope>NUCLEOTIDE SEQUENCE [LARGE SCALE GENOMIC DNA]</scope>
    <source>
        <strain evidence="1 2">Td21</strain>
    </source>
</reference>
<keyword evidence="1" id="KW-0547">Nucleotide-binding</keyword>
<name>A0ABX1Q440_9RHOO</name>
<proteinExistence type="predicted"/>
<dbReference type="Pfam" id="PF09821">
    <property type="entry name" value="AAA_assoc_C"/>
    <property type="match status" value="1"/>
</dbReference>
<keyword evidence="1" id="KW-0067">ATP-binding</keyword>
<feature type="non-terminal residue" evidence="1">
    <location>
        <position position="142"/>
    </location>
</feature>
<accession>A0ABX1Q440</accession>
<organism evidence="1 2">
    <name type="scientific">Aromatoleum toluvorans</name>
    <dbReference type="NCBI Taxonomy" id="92002"/>
    <lineage>
        <taxon>Bacteria</taxon>
        <taxon>Pseudomonadati</taxon>
        <taxon>Pseudomonadota</taxon>
        <taxon>Betaproteobacteria</taxon>
        <taxon>Rhodocyclales</taxon>
        <taxon>Rhodocyclaceae</taxon>
        <taxon>Aromatoleum</taxon>
    </lineage>
</organism>
<dbReference type="InterPro" id="IPR018632">
    <property type="entry name" value="AAA-associated_dom_C"/>
</dbReference>
<dbReference type="Proteomes" id="UP000623795">
    <property type="component" value="Unassembled WGS sequence"/>
</dbReference>
<protein>
    <submittedName>
        <fullName evidence="1">Nitrate ABC transporter ATP-binding protein</fullName>
    </submittedName>
</protein>
<evidence type="ECO:0000313" key="1">
    <source>
        <dbReference type="EMBL" id="NMG46472.1"/>
    </source>
</evidence>
<gene>
    <name evidence="1" type="ORF">GPA22_22435</name>
</gene>
<evidence type="ECO:0000313" key="2">
    <source>
        <dbReference type="Proteomes" id="UP000623795"/>
    </source>
</evidence>
<dbReference type="GO" id="GO:0005524">
    <property type="term" value="F:ATP binding"/>
    <property type="evidence" value="ECO:0007669"/>
    <property type="project" value="UniProtKB-KW"/>
</dbReference>
<comment type="caution">
    <text evidence="1">The sequence shown here is derived from an EMBL/GenBank/DDBJ whole genome shotgun (WGS) entry which is preliminary data.</text>
</comment>
<dbReference type="EMBL" id="WTVN01000100">
    <property type="protein sequence ID" value="NMG46472.1"/>
    <property type="molecule type" value="Genomic_DNA"/>
</dbReference>
<keyword evidence="2" id="KW-1185">Reference proteome</keyword>